<evidence type="ECO:0000259" key="14">
    <source>
        <dbReference type="Pfam" id="PF02744"/>
    </source>
</evidence>
<evidence type="ECO:0000256" key="9">
    <source>
        <dbReference type="ARBA" id="ARBA00023144"/>
    </source>
</evidence>
<comment type="cofactor">
    <cofactor evidence="2">
        <name>Zn(2+)</name>
        <dbReference type="ChEBI" id="CHEBI:29105"/>
    </cofactor>
</comment>
<dbReference type="Pfam" id="PF02744">
    <property type="entry name" value="GalP_UDP_tr_C"/>
    <property type="match status" value="1"/>
</dbReference>
<keyword evidence="5 11" id="KW-0808">Transferase</keyword>
<organism evidence="15 16">
    <name type="scientific">Myotis myotis</name>
    <name type="common">Greater mouse-eared bat</name>
    <name type="synonym">Vespertilio myotis</name>
    <dbReference type="NCBI Taxonomy" id="51298"/>
    <lineage>
        <taxon>Eukaryota</taxon>
        <taxon>Metazoa</taxon>
        <taxon>Chordata</taxon>
        <taxon>Craniata</taxon>
        <taxon>Vertebrata</taxon>
        <taxon>Euteleostomi</taxon>
        <taxon>Mammalia</taxon>
        <taxon>Eutheria</taxon>
        <taxon>Laurasiatheria</taxon>
        <taxon>Chiroptera</taxon>
        <taxon>Yangochiroptera</taxon>
        <taxon>Vespertilionidae</taxon>
        <taxon>Myotis</taxon>
    </lineage>
</organism>
<dbReference type="Proteomes" id="UP000527355">
    <property type="component" value="Unassembled WGS sequence"/>
</dbReference>
<dbReference type="VEuPathDB" id="HostDB:GeneID_118667368"/>
<dbReference type="GO" id="GO:0033499">
    <property type="term" value="P:galactose catabolic process via UDP-galactose, Leloir pathway"/>
    <property type="evidence" value="ECO:0007669"/>
    <property type="project" value="TreeGrafter"/>
</dbReference>
<evidence type="ECO:0000256" key="2">
    <source>
        <dbReference type="ARBA" id="ARBA00001947"/>
    </source>
</evidence>
<keyword evidence="6 11" id="KW-0548">Nucleotidyltransferase</keyword>
<accession>A0A7J7UP80</accession>
<evidence type="ECO:0000259" key="13">
    <source>
        <dbReference type="Pfam" id="PF01087"/>
    </source>
</evidence>
<dbReference type="CDD" id="cd00608">
    <property type="entry name" value="GalT"/>
    <property type="match status" value="1"/>
</dbReference>
<dbReference type="InterPro" id="IPR005850">
    <property type="entry name" value="GalP_Utransf_C"/>
</dbReference>
<comment type="pathway">
    <text evidence="3 11">Carbohydrate metabolism; galactose metabolism.</text>
</comment>
<reference evidence="15 16" key="1">
    <citation type="journal article" date="2020" name="Nature">
        <title>Six reference-quality genomes reveal evolution of bat adaptations.</title>
        <authorList>
            <person name="Jebb D."/>
            <person name="Huang Z."/>
            <person name="Pippel M."/>
            <person name="Hughes G.M."/>
            <person name="Lavrichenko K."/>
            <person name="Devanna P."/>
            <person name="Winkler S."/>
            <person name="Jermiin L.S."/>
            <person name="Skirmuntt E.C."/>
            <person name="Katzourakis A."/>
            <person name="Burkitt-Gray L."/>
            <person name="Ray D.A."/>
            <person name="Sullivan K.A.M."/>
            <person name="Roscito J.G."/>
            <person name="Kirilenko B.M."/>
            <person name="Davalos L.M."/>
            <person name="Corthals A.P."/>
            <person name="Power M.L."/>
            <person name="Jones G."/>
            <person name="Ransome R.D."/>
            <person name="Dechmann D.K.N."/>
            <person name="Locatelli A.G."/>
            <person name="Puechmaille S.J."/>
            <person name="Fedrigo O."/>
            <person name="Jarvis E.D."/>
            <person name="Hiller M."/>
            <person name="Vernes S.C."/>
            <person name="Myers E.W."/>
            <person name="Teeling E.C."/>
        </authorList>
    </citation>
    <scope>NUCLEOTIDE SEQUENCE [LARGE SCALE GENOMIC DNA]</scope>
    <source>
        <strain evidence="15">MMyoMyo1</strain>
        <tissue evidence="15">Flight muscle</tissue>
    </source>
</reference>
<evidence type="ECO:0000256" key="1">
    <source>
        <dbReference type="ARBA" id="ARBA00001107"/>
    </source>
</evidence>
<dbReference type="InterPro" id="IPR005849">
    <property type="entry name" value="GalP_Utransf_N"/>
</dbReference>
<dbReference type="NCBIfam" id="TIGR00209">
    <property type="entry name" value="galT_1"/>
    <property type="match status" value="1"/>
</dbReference>
<dbReference type="SUPFAM" id="SSF54197">
    <property type="entry name" value="HIT-like"/>
    <property type="match status" value="2"/>
</dbReference>
<dbReference type="InterPro" id="IPR036265">
    <property type="entry name" value="HIT-like_sf"/>
</dbReference>
<feature type="domain" description="Galactose-1-phosphate uridyl transferase N-terminal" evidence="13">
    <location>
        <begin position="30"/>
        <end position="111"/>
    </location>
</feature>
<keyword evidence="8" id="KW-0862">Zinc</keyword>
<feature type="domain" description="Galactose-1-phosphate uridyl transferase N-terminal" evidence="13">
    <location>
        <begin position="155"/>
        <end position="183"/>
    </location>
</feature>
<dbReference type="FunFam" id="3.30.428.10:FF:000001">
    <property type="entry name" value="Galactose-1-phosphate uridylyltransferase"/>
    <property type="match status" value="1"/>
</dbReference>
<keyword evidence="9 11" id="KW-0299">Galactose metabolism</keyword>
<name>A0A7J7UP80_MYOMY</name>
<evidence type="ECO:0000256" key="5">
    <source>
        <dbReference type="ARBA" id="ARBA00022679"/>
    </source>
</evidence>
<dbReference type="EMBL" id="JABWUV010000012">
    <property type="protein sequence ID" value="KAF6314556.1"/>
    <property type="molecule type" value="Genomic_DNA"/>
</dbReference>
<comment type="similarity">
    <text evidence="4 11">Belongs to the galactose-1-phosphate uridylyltransferase type 1 family.</text>
</comment>
<evidence type="ECO:0000256" key="12">
    <source>
        <dbReference type="SAM" id="MobiDB-lite"/>
    </source>
</evidence>
<dbReference type="Gene3D" id="3.30.428.10">
    <property type="entry name" value="HIT-like"/>
    <property type="match status" value="3"/>
</dbReference>
<evidence type="ECO:0000256" key="4">
    <source>
        <dbReference type="ARBA" id="ARBA00010951"/>
    </source>
</evidence>
<evidence type="ECO:0000313" key="16">
    <source>
        <dbReference type="Proteomes" id="UP000527355"/>
    </source>
</evidence>
<proteinExistence type="inferred from homology"/>
<dbReference type="EC" id="2.7.7.12" evidence="11"/>
<dbReference type="Pfam" id="PF01087">
    <property type="entry name" value="GalP_UDP_transf"/>
    <property type="match status" value="2"/>
</dbReference>
<evidence type="ECO:0000256" key="3">
    <source>
        <dbReference type="ARBA" id="ARBA00004947"/>
    </source>
</evidence>
<keyword evidence="16" id="KW-1185">Reference proteome</keyword>
<feature type="region of interest" description="Disordered" evidence="12">
    <location>
        <begin position="1"/>
        <end position="23"/>
    </location>
</feature>
<dbReference type="InterPro" id="IPR019779">
    <property type="entry name" value="GalP_UDPtransf1_His-AS"/>
</dbReference>
<evidence type="ECO:0000256" key="6">
    <source>
        <dbReference type="ARBA" id="ARBA00022695"/>
    </source>
</evidence>
<dbReference type="PROSITE" id="PS00117">
    <property type="entry name" value="GAL_P_UDP_TRANSF_I"/>
    <property type="match status" value="1"/>
</dbReference>
<comment type="catalytic activity">
    <reaction evidence="1 11">
        <text>alpha-D-galactose 1-phosphate + UDP-alpha-D-glucose = alpha-D-glucose 1-phosphate + UDP-alpha-D-galactose</text>
        <dbReference type="Rhea" id="RHEA:13989"/>
        <dbReference type="ChEBI" id="CHEBI:58336"/>
        <dbReference type="ChEBI" id="CHEBI:58601"/>
        <dbReference type="ChEBI" id="CHEBI:58885"/>
        <dbReference type="ChEBI" id="CHEBI:66914"/>
        <dbReference type="EC" id="2.7.7.12"/>
    </reaction>
</comment>
<evidence type="ECO:0000256" key="7">
    <source>
        <dbReference type="ARBA" id="ARBA00022723"/>
    </source>
</evidence>
<dbReference type="AlphaFoldDB" id="A0A7J7UP80"/>
<dbReference type="GO" id="GO:0008270">
    <property type="term" value="F:zinc ion binding"/>
    <property type="evidence" value="ECO:0007669"/>
    <property type="project" value="InterPro"/>
</dbReference>
<keyword evidence="10 11" id="KW-0119">Carbohydrate metabolism</keyword>
<evidence type="ECO:0000256" key="8">
    <source>
        <dbReference type="ARBA" id="ARBA00022833"/>
    </source>
</evidence>
<dbReference type="GO" id="GO:0005737">
    <property type="term" value="C:cytoplasm"/>
    <property type="evidence" value="ECO:0007669"/>
    <property type="project" value="TreeGrafter"/>
</dbReference>
<dbReference type="GO" id="GO:0008108">
    <property type="term" value="F:UDP-glucose:hexose-1-phosphate uridylyltransferase activity"/>
    <property type="evidence" value="ECO:0007669"/>
    <property type="project" value="UniProtKB-EC"/>
</dbReference>
<dbReference type="InterPro" id="IPR001937">
    <property type="entry name" value="GalP_UDPtransf1"/>
</dbReference>
<sequence length="435" mass="48397">MSRSGAGPGADPERRQQASEADATAPFLASEHQHIRYNPLQDEWVLVSAHRMKRPWQGQVEPSLLETVPRHDPRNPLCPGATRANGEVNPHYDGTFLFDNDFPALQPDAPSPGNVALLLLGGKEAGPFVATSVAESDTLLSQDPVITLFFKQRLLEIFENKGAMMGCSNPHPHCQVWASSFLPDIAQREERSQQAYQSQHGEPLLMEYGRQELLRKERLVLTSEHWLVLVPFWAVWPFQTLLLPRRHVRRLPELTPAERDDLALIMKKLLTKYDNLFETSFPYSMGWHGAPTGSEAGANWDHWQLHAHYYPPLLRSATVRKFMVGYEMLAQAQRDLTPEQVKTRSILGPLFSPISSKDPSNQDLENPYNSGIPKAAGAAQLLHPLAIPAVLITSLLVLKALLQCLLGTQSSIPPFWAALTLPLPLSGCGETEGTS</sequence>
<feature type="domain" description="Galactose-1-phosphate uridyl transferase C-terminal" evidence="14">
    <location>
        <begin position="190"/>
        <end position="344"/>
    </location>
</feature>
<evidence type="ECO:0000313" key="15">
    <source>
        <dbReference type="EMBL" id="KAF6314556.1"/>
    </source>
</evidence>
<comment type="caution">
    <text evidence="15">The sequence shown here is derived from an EMBL/GenBank/DDBJ whole genome shotgun (WGS) entry which is preliminary data.</text>
</comment>
<gene>
    <name evidence="15" type="ORF">mMyoMyo1_005485</name>
</gene>
<evidence type="ECO:0000256" key="10">
    <source>
        <dbReference type="ARBA" id="ARBA00023277"/>
    </source>
</evidence>
<dbReference type="UniPathway" id="UPA00214"/>
<dbReference type="PANTHER" id="PTHR11943:SF1">
    <property type="entry name" value="GALACTOSE-1-PHOSPHATE URIDYLYLTRANSFERASE"/>
    <property type="match status" value="1"/>
</dbReference>
<protein>
    <recommendedName>
        <fullName evidence="11">Galactose-1-phosphate uridylyltransferase</fullName>
        <ecNumber evidence="11">2.7.7.12</ecNumber>
    </recommendedName>
</protein>
<evidence type="ECO:0000256" key="11">
    <source>
        <dbReference type="RuleBase" id="RU000506"/>
    </source>
</evidence>
<dbReference type="PANTHER" id="PTHR11943">
    <property type="entry name" value="GALACTOSE-1-PHOSPHATE URIDYLYLTRANSFERASE"/>
    <property type="match status" value="1"/>
</dbReference>
<keyword evidence="7 11" id="KW-0479">Metal-binding</keyword>